<dbReference type="InterPro" id="IPR058240">
    <property type="entry name" value="rSAM_sf"/>
</dbReference>
<feature type="binding site" evidence="8">
    <location>
        <position position="100"/>
    </location>
    <ligand>
        <name>S-adenosyl-L-methionine</name>
        <dbReference type="ChEBI" id="CHEBI:59789"/>
    </ligand>
</feature>
<feature type="binding site" evidence="8">
    <location>
        <position position="98"/>
    </location>
    <ligand>
        <name>substrate</name>
    </ligand>
</feature>
<comment type="similarity">
    <text evidence="8">Belongs to the radical SAM superfamily. 7-carboxy-7-deazaguanine synthase family.</text>
</comment>
<evidence type="ECO:0000259" key="9">
    <source>
        <dbReference type="PROSITE" id="PS51918"/>
    </source>
</evidence>
<dbReference type="PROSITE" id="PS51918">
    <property type="entry name" value="RADICAL_SAM"/>
    <property type="match status" value="1"/>
</dbReference>
<dbReference type="UniPathway" id="UPA00391"/>
<keyword evidence="6 8" id="KW-0411">Iron-sulfur</keyword>
<dbReference type="InterPro" id="IPR007197">
    <property type="entry name" value="rSAM"/>
</dbReference>
<organism evidence="10 11">
    <name type="scientific">Desulfuromonas acetoxidans (strain DSM 684 / 11070)</name>
    <dbReference type="NCBI Taxonomy" id="281689"/>
    <lineage>
        <taxon>Bacteria</taxon>
        <taxon>Pseudomonadati</taxon>
        <taxon>Thermodesulfobacteriota</taxon>
        <taxon>Desulfuromonadia</taxon>
        <taxon>Desulfuromonadales</taxon>
        <taxon>Desulfuromonadaceae</taxon>
        <taxon>Desulfuromonas</taxon>
    </lineage>
</organism>
<evidence type="ECO:0000256" key="6">
    <source>
        <dbReference type="ARBA" id="ARBA00023014"/>
    </source>
</evidence>
<comment type="subunit">
    <text evidence="8">Homodimer.</text>
</comment>
<dbReference type="PIRSF" id="PIRSF000370">
    <property type="entry name" value="QueE"/>
    <property type="match status" value="1"/>
</dbReference>
<feature type="binding site" evidence="8">
    <location>
        <position position="44"/>
    </location>
    <ligand>
        <name>[4Fe-4S] cluster</name>
        <dbReference type="ChEBI" id="CHEBI:49883"/>
        <note>4Fe-4S-S-AdoMet</note>
    </ligand>
</feature>
<evidence type="ECO:0000256" key="7">
    <source>
        <dbReference type="ARBA" id="ARBA00023239"/>
    </source>
</evidence>
<dbReference type="GO" id="GO:0051539">
    <property type="term" value="F:4 iron, 4 sulfur cluster binding"/>
    <property type="evidence" value="ECO:0007669"/>
    <property type="project" value="UniProtKB-UniRule"/>
</dbReference>
<comment type="cofactor">
    <cofactor evidence="8">
        <name>S-adenosyl-L-methionine</name>
        <dbReference type="ChEBI" id="CHEBI:59789"/>
    </cofactor>
    <text evidence="8">Binds 1 S-adenosyl-L-methionine per subunit.</text>
</comment>
<comment type="function">
    <text evidence="8">Catalyzes the complex heterocyclic radical-mediated conversion of 6-carboxy-5,6,7,8-tetrahydropterin (CPH4) to 7-carboxy-7-deazaguanine (CDG), a step common to the biosynthetic pathways of all 7-deazapurine-containing compounds.</text>
</comment>
<evidence type="ECO:0000256" key="5">
    <source>
        <dbReference type="ARBA" id="ARBA00023004"/>
    </source>
</evidence>
<keyword evidence="4 8" id="KW-0460">Magnesium</keyword>
<keyword evidence="2 8" id="KW-0949">S-adenosyl-L-methionine</keyword>
<dbReference type="Gene3D" id="3.20.20.70">
    <property type="entry name" value="Aldolase class I"/>
    <property type="match status" value="1"/>
</dbReference>
<dbReference type="GO" id="GO:0000287">
    <property type="term" value="F:magnesium ion binding"/>
    <property type="evidence" value="ECO:0007669"/>
    <property type="project" value="UniProtKB-UniRule"/>
</dbReference>
<dbReference type="SFLD" id="SFLDS00029">
    <property type="entry name" value="Radical_SAM"/>
    <property type="match status" value="1"/>
</dbReference>
<dbReference type="SUPFAM" id="SSF102114">
    <property type="entry name" value="Radical SAM enzymes"/>
    <property type="match status" value="1"/>
</dbReference>
<protein>
    <recommendedName>
        <fullName evidence="8">7-carboxy-7-deazaguanine synthase</fullName>
        <shortName evidence="8">CDG synthase</shortName>
        <ecNumber evidence="8">4.3.99.3</ecNumber>
    </recommendedName>
    <alternativeName>
        <fullName evidence="8">Queuosine biosynthesis protein QueE</fullName>
    </alternativeName>
</protein>
<dbReference type="EC" id="4.3.99.3" evidence="8"/>
<feature type="binding site" evidence="8">
    <location>
        <position position="41"/>
    </location>
    <ligand>
        <name>[4Fe-4S] cluster</name>
        <dbReference type="ChEBI" id="CHEBI:49883"/>
        <note>4Fe-4S-S-AdoMet</note>
    </ligand>
</feature>
<accession>Q1K0N5</accession>
<keyword evidence="8" id="KW-0671">Queuosine biosynthesis</keyword>
<dbReference type="GO" id="GO:0016840">
    <property type="term" value="F:carbon-nitrogen lyase activity"/>
    <property type="evidence" value="ECO:0007669"/>
    <property type="project" value="UniProtKB-UniRule"/>
</dbReference>
<dbReference type="PANTHER" id="PTHR42836">
    <property type="entry name" value="7-CARBOXY-7-DEAZAGUANINE SYNTHASE"/>
    <property type="match status" value="1"/>
</dbReference>
<sequence>MPVTAVTDLPVVELFSSIQGEGPLVGCRQVFLRLAGCNLDCAYCDTDFQPSKCARIETQPGSEQFLYWENPLESTRLLAHLSTWKHQQPHLHHSLSLTGGEPLLHAEALKAWLPQLSTLFPIQLETNGTLPQALQLVIDQVEWVVMDIKLESQTGEPTPWAQHGEFLRVAVKRSCCVKLVVGPGTSESELVQAAQLVRDNAPDSEVFLQPCTVAGQCSLNGRILLQWQALIAEQGVRVRVVPQTHCFLAVL</sequence>
<feature type="binding site" evidence="8">
    <location>
        <position position="46"/>
    </location>
    <ligand>
        <name>Mg(2+)</name>
        <dbReference type="ChEBI" id="CHEBI:18420"/>
    </ligand>
</feature>
<feature type="binding site" evidence="8">
    <location>
        <begin position="18"/>
        <end position="20"/>
    </location>
    <ligand>
        <name>substrate</name>
    </ligand>
</feature>
<evidence type="ECO:0000256" key="8">
    <source>
        <dbReference type="HAMAP-Rule" id="MF_00917"/>
    </source>
</evidence>
<keyword evidence="5 8" id="KW-0408">Iron</keyword>
<evidence type="ECO:0000256" key="4">
    <source>
        <dbReference type="ARBA" id="ARBA00022842"/>
    </source>
</evidence>
<keyword evidence="3 8" id="KW-0479">Metal-binding</keyword>
<comment type="cofactor">
    <cofactor evidence="8">
        <name>Mg(2+)</name>
        <dbReference type="ChEBI" id="CHEBI:18420"/>
    </cofactor>
</comment>
<keyword evidence="11" id="KW-1185">Reference proteome</keyword>
<feature type="binding site" evidence="8">
    <location>
        <position position="33"/>
    </location>
    <ligand>
        <name>substrate</name>
    </ligand>
</feature>
<dbReference type="HAMAP" id="MF_00917">
    <property type="entry name" value="QueE"/>
    <property type="match status" value="1"/>
</dbReference>
<dbReference type="InterPro" id="IPR013785">
    <property type="entry name" value="Aldolase_TIM"/>
</dbReference>
<evidence type="ECO:0000256" key="1">
    <source>
        <dbReference type="ARBA" id="ARBA00022485"/>
    </source>
</evidence>
<feature type="binding site" evidence="8">
    <location>
        <begin position="43"/>
        <end position="45"/>
    </location>
    <ligand>
        <name>S-adenosyl-L-methionine</name>
        <dbReference type="ChEBI" id="CHEBI:59789"/>
    </ligand>
</feature>
<evidence type="ECO:0000313" key="11">
    <source>
        <dbReference type="Proteomes" id="UP000005695"/>
    </source>
</evidence>
<evidence type="ECO:0000256" key="2">
    <source>
        <dbReference type="ARBA" id="ARBA00022691"/>
    </source>
</evidence>
<dbReference type="GO" id="GO:0008616">
    <property type="term" value="P:tRNA queuosine(34) biosynthetic process"/>
    <property type="evidence" value="ECO:0007669"/>
    <property type="project" value="UniProtKB-UniRule"/>
</dbReference>
<evidence type="ECO:0000313" key="10">
    <source>
        <dbReference type="EMBL" id="EAT15906.1"/>
    </source>
</evidence>
<comment type="caution">
    <text evidence="8">Lacks conserved residue(s) required for the propagation of feature annotation.</text>
</comment>
<evidence type="ECO:0000256" key="3">
    <source>
        <dbReference type="ARBA" id="ARBA00022723"/>
    </source>
</evidence>
<dbReference type="EMBL" id="AAEW02000007">
    <property type="protein sequence ID" value="EAT15906.1"/>
    <property type="molecule type" value="Genomic_DNA"/>
</dbReference>
<comment type="pathway">
    <text evidence="8">Purine metabolism; 7-cyano-7-deazaguanine biosynthesis.</text>
</comment>
<reference evidence="10" key="2">
    <citation type="submission" date="2006-05" db="EMBL/GenBank/DDBJ databases">
        <title>Sequencing of the draft genome and assembly of Desulfuromonas acetoxidans DSM 684.</title>
        <authorList>
            <consortium name="US DOE Joint Genome Institute (JGI-PGF)"/>
            <person name="Copeland A."/>
            <person name="Lucas S."/>
            <person name="Lapidus A."/>
            <person name="Barry K."/>
            <person name="Detter J.C."/>
            <person name="Glavina del Rio T."/>
            <person name="Hammon N."/>
            <person name="Israni S."/>
            <person name="Dalin E."/>
            <person name="Tice H."/>
            <person name="Bruce D."/>
            <person name="Pitluck S."/>
            <person name="Richardson P."/>
        </authorList>
    </citation>
    <scope>NUCLEOTIDE SEQUENCE [LARGE SCALE GENOMIC DNA]</scope>
    <source>
        <strain evidence="10">DSM 684</strain>
    </source>
</reference>
<gene>
    <name evidence="8" type="primary">queE</name>
    <name evidence="10" type="ORF">Dace_2206</name>
</gene>
<dbReference type="RefSeq" id="WP_005999669.1">
    <property type="nucleotide sequence ID" value="NZ_AAEW02000007.1"/>
</dbReference>
<name>Q1K0N5_DESA6</name>
<dbReference type="Pfam" id="PF04055">
    <property type="entry name" value="Radical_SAM"/>
    <property type="match status" value="1"/>
</dbReference>
<comment type="caution">
    <text evidence="10">The sequence shown here is derived from an EMBL/GenBank/DDBJ whole genome shotgun (WGS) entry which is preliminary data.</text>
</comment>
<dbReference type="AlphaFoldDB" id="Q1K0N5"/>
<feature type="binding site" evidence="8">
    <location>
        <position position="37"/>
    </location>
    <ligand>
        <name>[4Fe-4S] cluster</name>
        <dbReference type="ChEBI" id="CHEBI:49883"/>
        <note>4Fe-4S-S-AdoMet</note>
    </ligand>
</feature>
<keyword evidence="7 8" id="KW-0456">Lyase</keyword>
<dbReference type="Proteomes" id="UP000005695">
    <property type="component" value="Unassembled WGS sequence"/>
</dbReference>
<comment type="cofactor">
    <cofactor evidence="8">
        <name>[4Fe-4S] cluster</name>
        <dbReference type="ChEBI" id="CHEBI:49883"/>
    </cofactor>
    <text evidence="8">Binds 1 [4Fe-4S] cluster. The cluster is coordinated with 3 cysteines and an exchangeable S-adenosyl-L-methionine.</text>
</comment>
<comment type="catalytic activity">
    <reaction evidence="8">
        <text>6-carboxy-5,6,7,8-tetrahydropterin + H(+) = 7-carboxy-7-carbaguanine + NH4(+)</text>
        <dbReference type="Rhea" id="RHEA:27974"/>
        <dbReference type="ChEBI" id="CHEBI:15378"/>
        <dbReference type="ChEBI" id="CHEBI:28938"/>
        <dbReference type="ChEBI" id="CHEBI:61032"/>
        <dbReference type="ChEBI" id="CHEBI:61036"/>
        <dbReference type="EC" id="4.3.99.3"/>
    </reaction>
</comment>
<dbReference type="GO" id="GO:1904047">
    <property type="term" value="F:S-adenosyl-L-methionine binding"/>
    <property type="evidence" value="ECO:0007669"/>
    <property type="project" value="UniProtKB-UniRule"/>
</dbReference>
<reference evidence="10" key="1">
    <citation type="submission" date="2006-05" db="EMBL/GenBank/DDBJ databases">
        <title>Annotation of the draft genome assembly of Desulfuromonas acetoxidans DSM 684.</title>
        <authorList>
            <consortium name="US DOE Joint Genome Institute (JGI-ORNL)"/>
            <person name="Larimer F."/>
            <person name="Land M."/>
            <person name="Hauser L."/>
        </authorList>
    </citation>
    <scope>NUCLEOTIDE SEQUENCE [LARGE SCALE GENOMIC DNA]</scope>
    <source>
        <strain evidence="10">DSM 684</strain>
    </source>
</reference>
<feature type="domain" description="Radical SAM core" evidence="9">
    <location>
        <begin position="24"/>
        <end position="251"/>
    </location>
</feature>
<dbReference type="InterPro" id="IPR024924">
    <property type="entry name" value="7-CO-7-deazaguanine_synth-like"/>
</dbReference>
<keyword evidence="1 8" id="KW-0004">4Fe-4S</keyword>
<dbReference type="OrthoDB" id="9792276at2"/>
<dbReference type="PANTHER" id="PTHR42836:SF1">
    <property type="entry name" value="7-CARBOXY-7-DEAZAGUANINE SYNTHASE"/>
    <property type="match status" value="1"/>
</dbReference>
<proteinExistence type="inferred from homology"/>